<dbReference type="SUPFAM" id="SSF52317">
    <property type="entry name" value="Class I glutamine amidotransferase-like"/>
    <property type="match status" value="1"/>
</dbReference>
<evidence type="ECO:0000313" key="3">
    <source>
        <dbReference type="EMBL" id="OCS85190.1"/>
    </source>
</evidence>
<reference evidence="3 4" key="1">
    <citation type="submission" date="2016-07" db="EMBL/GenBank/DDBJ databases">
        <title>Caryophanon tenue genome sequencing.</title>
        <authorList>
            <person name="Verma A."/>
            <person name="Pal Y."/>
            <person name="Krishnamurthi S."/>
        </authorList>
    </citation>
    <scope>NUCLEOTIDE SEQUENCE [LARGE SCALE GENOMIC DNA]</scope>
    <source>
        <strain evidence="3 4">DSM 14152</strain>
    </source>
</reference>
<comment type="similarity">
    <text evidence="1">Belongs to the peptidase C56 family.</text>
</comment>
<dbReference type="PROSITE" id="PS51276">
    <property type="entry name" value="PEPTIDASE_C56_PFPI"/>
    <property type="match status" value="1"/>
</dbReference>
<accession>A0A1C0YDF7</accession>
<dbReference type="InterPro" id="IPR002818">
    <property type="entry name" value="DJ-1/PfpI"/>
</dbReference>
<dbReference type="STRING" id="33978.A6M13_13670"/>
<organism evidence="3 4">
    <name type="scientific">Caryophanon tenue</name>
    <dbReference type="NCBI Taxonomy" id="33978"/>
    <lineage>
        <taxon>Bacteria</taxon>
        <taxon>Bacillati</taxon>
        <taxon>Bacillota</taxon>
        <taxon>Bacilli</taxon>
        <taxon>Bacillales</taxon>
        <taxon>Caryophanaceae</taxon>
        <taxon>Caryophanon</taxon>
    </lineage>
</organism>
<gene>
    <name evidence="3" type="ORF">A6M13_13670</name>
</gene>
<protein>
    <submittedName>
        <fullName evidence="3">Protease</fullName>
    </submittedName>
</protein>
<dbReference type="PANTHER" id="PTHR42733">
    <property type="entry name" value="DJ-1 PROTEIN"/>
    <property type="match status" value="1"/>
</dbReference>
<dbReference type="CDD" id="cd03134">
    <property type="entry name" value="GATase1_PfpI_like"/>
    <property type="match status" value="1"/>
</dbReference>
<dbReference type="Pfam" id="PF01965">
    <property type="entry name" value="DJ-1_PfpI"/>
    <property type="match status" value="1"/>
</dbReference>
<dbReference type="PANTHER" id="PTHR42733:SF2">
    <property type="entry name" value="DJ-1_THIJ_PFPI FAMILY PROTEIN"/>
    <property type="match status" value="1"/>
</dbReference>
<sequence length="173" mass="18950">MVKVATVLAKDFEDSEFTSPKEALEAAGHEVVTIGFKAGEVVTGKTEGTDVTIDYGIDDVKPEDFDALLIPGGYSPDILRGDDRFVAFAKHYMDDMKPVFTICHGPQLLINTETLSGRDITGVKPIVIDLKNAGAKFHDVEVFVCQNQLVSSRTPDDLPAFNREIVKLLEQHA</sequence>
<dbReference type="EMBL" id="MASJ01000015">
    <property type="protein sequence ID" value="OCS85190.1"/>
    <property type="molecule type" value="Genomic_DNA"/>
</dbReference>
<feature type="domain" description="DJ-1/PfpI" evidence="2">
    <location>
        <begin position="3"/>
        <end position="167"/>
    </location>
</feature>
<dbReference type="OrthoDB" id="9792284at2"/>
<evidence type="ECO:0000313" key="4">
    <source>
        <dbReference type="Proteomes" id="UP000093199"/>
    </source>
</evidence>
<dbReference type="GO" id="GO:0006508">
    <property type="term" value="P:proteolysis"/>
    <property type="evidence" value="ECO:0007669"/>
    <property type="project" value="UniProtKB-KW"/>
</dbReference>
<proteinExistence type="inferred from homology"/>
<dbReference type="Proteomes" id="UP000093199">
    <property type="component" value="Unassembled WGS sequence"/>
</dbReference>
<keyword evidence="3" id="KW-0645">Protease</keyword>
<dbReference type="Gene3D" id="3.40.50.880">
    <property type="match status" value="1"/>
</dbReference>
<keyword evidence="3" id="KW-0378">Hydrolase</keyword>
<dbReference type="GO" id="GO:0008233">
    <property type="term" value="F:peptidase activity"/>
    <property type="evidence" value="ECO:0007669"/>
    <property type="project" value="UniProtKB-KW"/>
</dbReference>
<dbReference type="RefSeq" id="WP_066545081.1">
    <property type="nucleotide sequence ID" value="NZ_MASJ01000015.1"/>
</dbReference>
<evidence type="ECO:0000259" key="2">
    <source>
        <dbReference type="Pfam" id="PF01965"/>
    </source>
</evidence>
<name>A0A1C0YDF7_9BACL</name>
<dbReference type="InterPro" id="IPR006286">
    <property type="entry name" value="C56_PfpI-like"/>
</dbReference>
<evidence type="ECO:0000256" key="1">
    <source>
        <dbReference type="ARBA" id="ARBA00008542"/>
    </source>
</evidence>
<dbReference type="NCBIfam" id="TIGR01382">
    <property type="entry name" value="PfpI"/>
    <property type="match status" value="1"/>
</dbReference>
<dbReference type="InterPro" id="IPR029062">
    <property type="entry name" value="Class_I_gatase-like"/>
</dbReference>
<dbReference type="AlphaFoldDB" id="A0A1C0YDF7"/>
<comment type="caution">
    <text evidence="3">The sequence shown here is derived from an EMBL/GenBank/DDBJ whole genome shotgun (WGS) entry which is preliminary data.</text>
</comment>
<keyword evidence="4" id="KW-1185">Reference proteome</keyword>